<evidence type="ECO:0000256" key="4">
    <source>
        <dbReference type="ARBA" id="ARBA00023134"/>
    </source>
</evidence>
<dbReference type="PANTHER" id="PTHR21262">
    <property type="entry name" value="GUANOSINE-3',5'-BIS DIPHOSPHATE 3'-PYROPHOSPHOHYDROLASE"/>
    <property type="match status" value="1"/>
</dbReference>
<dbReference type="PROSITE" id="PS51831">
    <property type="entry name" value="HD"/>
    <property type="match status" value="1"/>
</dbReference>
<dbReference type="SMART" id="SM00471">
    <property type="entry name" value="HDc"/>
    <property type="match status" value="1"/>
</dbReference>
<dbReference type="CDD" id="cd00077">
    <property type="entry name" value="HDc"/>
    <property type="match status" value="1"/>
</dbReference>
<evidence type="ECO:0000313" key="8">
    <source>
        <dbReference type="Proteomes" id="UP001605036"/>
    </source>
</evidence>
<feature type="compositionally biased region" description="Basic residues" evidence="5">
    <location>
        <begin position="182"/>
        <end position="192"/>
    </location>
</feature>
<dbReference type="GO" id="GO:0005525">
    <property type="term" value="F:GTP binding"/>
    <property type="evidence" value="ECO:0007669"/>
    <property type="project" value="UniProtKB-KW"/>
</dbReference>
<protein>
    <recommendedName>
        <fullName evidence="2">GTP diphosphokinase</fullName>
        <ecNumber evidence="2">2.7.6.5</ecNumber>
    </recommendedName>
</protein>
<dbReference type="EMBL" id="JBHFFA010000006">
    <property type="protein sequence ID" value="KAL2621753.1"/>
    <property type="molecule type" value="Genomic_DNA"/>
</dbReference>
<dbReference type="Pfam" id="PF04607">
    <property type="entry name" value="RelA_SpoT"/>
    <property type="match status" value="1"/>
</dbReference>
<dbReference type="SMART" id="SM00954">
    <property type="entry name" value="RelA_SpoT"/>
    <property type="match status" value="1"/>
</dbReference>
<proteinExistence type="inferred from homology"/>
<dbReference type="SUPFAM" id="SSF81301">
    <property type="entry name" value="Nucleotidyltransferase"/>
    <property type="match status" value="1"/>
</dbReference>
<dbReference type="InterPro" id="IPR003607">
    <property type="entry name" value="HD/PDEase_dom"/>
</dbReference>
<name>A0ABD1Y504_9MARC</name>
<dbReference type="FunFam" id="1.10.3210.10:FF:000001">
    <property type="entry name" value="GTP pyrophosphokinase RelA"/>
    <property type="match status" value="1"/>
</dbReference>
<accession>A0ABD1Y504</accession>
<dbReference type="FunFam" id="3.30.460.10:FF:000001">
    <property type="entry name" value="GTP pyrophosphokinase RelA"/>
    <property type="match status" value="1"/>
</dbReference>
<keyword evidence="4" id="KW-0547">Nucleotide-binding</keyword>
<evidence type="ECO:0000259" key="6">
    <source>
        <dbReference type="PROSITE" id="PS51831"/>
    </source>
</evidence>
<dbReference type="AlphaFoldDB" id="A0ABD1Y504"/>
<dbReference type="InterPro" id="IPR007685">
    <property type="entry name" value="RelA_SpoT"/>
</dbReference>
<gene>
    <name evidence="7" type="ORF">R1flu_001958</name>
</gene>
<dbReference type="EC" id="2.7.6.5" evidence="2"/>
<keyword evidence="3" id="KW-0346">Stress response</keyword>
<comment type="similarity">
    <text evidence="1">Belongs to the RelA/SpoT family.</text>
</comment>
<evidence type="ECO:0000256" key="3">
    <source>
        <dbReference type="ARBA" id="ARBA00023016"/>
    </source>
</evidence>
<dbReference type="GO" id="GO:0008728">
    <property type="term" value="F:GTP diphosphokinase activity"/>
    <property type="evidence" value="ECO:0007669"/>
    <property type="project" value="UniProtKB-EC"/>
</dbReference>
<reference evidence="7 8" key="1">
    <citation type="submission" date="2024-09" db="EMBL/GenBank/DDBJ databases">
        <title>Chromosome-scale assembly of Riccia fluitans.</title>
        <authorList>
            <person name="Paukszto L."/>
            <person name="Sawicki J."/>
            <person name="Karawczyk K."/>
            <person name="Piernik-Szablinska J."/>
            <person name="Szczecinska M."/>
            <person name="Mazdziarz M."/>
        </authorList>
    </citation>
    <scope>NUCLEOTIDE SEQUENCE [LARGE SCALE GENOMIC DNA]</scope>
    <source>
        <strain evidence="7">Rf_01</strain>
        <tissue evidence="7">Aerial parts of the thallus</tissue>
    </source>
</reference>
<organism evidence="7 8">
    <name type="scientific">Riccia fluitans</name>
    <dbReference type="NCBI Taxonomy" id="41844"/>
    <lineage>
        <taxon>Eukaryota</taxon>
        <taxon>Viridiplantae</taxon>
        <taxon>Streptophyta</taxon>
        <taxon>Embryophyta</taxon>
        <taxon>Marchantiophyta</taxon>
        <taxon>Marchantiopsida</taxon>
        <taxon>Marchantiidae</taxon>
        <taxon>Marchantiales</taxon>
        <taxon>Ricciaceae</taxon>
        <taxon>Riccia</taxon>
    </lineage>
</organism>
<evidence type="ECO:0000256" key="2">
    <source>
        <dbReference type="ARBA" id="ARBA00013251"/>
    </source>
</evidence>
<dbReference type="Proteomes" id="UP001605036">
    <property type="component" value="Unassembled WGS sequence"/>
</dbReference>
<dbReference type="PANTHER" id="PTHR21262:SF0">
    <property type="entry name" value="GTP DIPHOSPHOKINASE RSH3, CHLOROPLASTIC-RELATED"/>
    <property type="match status" value="1"/>
</dbReference>
<keyword evidence="4" id="KW-0342">GTP-binding</keyword>
<comment type="caution">
    <text evidence="7">The sequence shown here is derived from an EMBL/GenBank/DDBJ whole genome shotgun (WGS) entry which is preliminary data.</text>
</comment>
<dbReference type="InterPro" id="IPR006674">
    <property type="entry name" value="HD_domain"/>
</dbReference>
<evidence type="ECO:0000256" key="5">
    <source>
        <dbReference type="SAM" id="MobiDB-lite"/>
    </source>
</evidence>
<evidence type="ECO:0000256" key="1">
    <source>
        <dbReference type="ARBA" id="ARBA00007476"/>
    </source>
</evidence>
<dbReference type="SUPFAM" id="SSF109604">
    <property type="entry name" value="HD-domain/PDEase-like"/>
    <property type="match status" value="1"/>
</dbReference>
<dbReference type="Gene3D" id="3.30.460.10">
    <property type="entry name" value="Beta Polymerase, domain 2"/>
    <property type="match status" value="1"/>
</dbReference>
<keyword evidence="8" id="KW-1185">Reference proteome</keyword>
<dbReference type="Gene3D" id="1.10.3210.10">
    <property type="entry name" value="Hypothetical protein af1432"/>
    <property type="match status" value="1"/>
</dbReference>
<sequence length="872" mass="96174">MLMAAITLYSSSPPASIWTTQSSVSCSTSAAYDLDGLGRTSYNHSPAVRPLGGLSGLFSSVSSSSRILPSSLPPCSLGDGLEFSALSSCGATGLPRNSSQNDLTLHNVGSAWDVSGDGSRSGSVSIPTVSSCRLKERSPVSVLHGPSSRSSLHNSPIYSLIAWDSGATATTAGLPPLDPHIDRHHHGGRRRSSFTIDERRPLSRSVGFEVVGDSSAVVAYQARLASSDSSDLASASSWDDERGTIGGYFTQRMSDGFIRSTGEGLGRSINNLGGDFGCQQQELQETRRMLSKLAESPLPSSPPRNTSSGISSASELLAYAKARHRIFEDPLVVKAFHVAEEAHRNQVRRSGDLYLSHCVETALLLALTGADSTVVAAGLLHDTVDDSNLKQEQLRATFGSEIEYLVSGVSKLSTCSQLARDNDTVCNPVEADRLRTMFIAMVDVRVVLIKLADRLHNLRTLDALPADKQIRIAKETLEIFAPIANRLGIWSWKAEIEDTCFKYLKPQDHQELASKMAEGWQENVVLSTIQQLEQALRSEGVEFSDICGRPKNLYSIYNKMLRKGRSIDEIFDVRGVRLIVKDKESCYKALEAVHLLWESIPKKCKDYITKPKANGYQSLHTVIVGGDGHPLEVQIRTMEMHHQAEYGMAAHWRYKENNSKHSSFLLQKVEWARWVLTWHSEILDTKLRVSSMRADLRPPCPFPVHSDDCPYALGCSLPPASDSDPLFVILVEDDDMTVQELPSGSTAADLLVDIASDRDSLSVASHLRTMKWCRPKVNHQFVENYQQKLRMGDLVELSRQRELTPLMVPPKELEVTHGQSAAAKLYEEIALEFQREQLKRLYLDEVGCCEEARRSQQTTIEQQNATSIASFS</sequence>
<feature type="domain" description="HD" evidence="6">
    <location>
        <begin position="354"/>
        <end position="458"/>
    </location>
</feature>
<dbReference type="InterPro" id="IPR043519">
    <property type="entry name" value="NT_sf"/>
</dbReference>
<dbReference type="CDD" id="cd05399">
    <property type="entry name" value="NT_Rel-Spo_like"/>
    <property type="match status" value="1"/>
</dbReference>
<feature type="region of interest" description="Disordered" evidence="5">
    <location>
        <begin position="174"/>
        <end position="198"/>
    </location>
</feature>
<dbReference type="Pfam" id="PF13328">
    <property type="entry name" value="HD_4"/>
    <property type="match status" value="1"/>
</dbReference>
<evidence type="ECO:0000313" key="7">
    <source>
        <dbReference type="EMBL" id="KAL2621753.1"/>
    </source>
</evidence>